<evidence type="ECO:0000256" key="1">
    <source>
        <dbReference type="SAM" id="MobiDB-lite"/>
    </source>
</evidence>
<dbReference type="Pfam" id="PF03583">
    <property type="entry name" value="LIP"/>
    <property type="match status" value="1"/>
</dbReference>
<dbReference type="InterPro" id="IPR005152">
    <property type="entry name" value="Lipase_secreted"/>
</dbReference>
<dbReference type="RefSeq" id="WP_329493455.1">
    <property type="nucleotide sequence ID" value="NZ_CP108460.1"/>
</dbReference>
<dbReference type="PIRSF" id="PIRSF029171">
    <property type="entry name" value="Esterase_LipA"/>
    <property type="match status" value="1"/>
</dbReference>
<keyword evidence="3" id="KW-1185">Reference proteome</keyword>
<dbReference type="InterPro" id="IPR029058">
    <property type="entry name" value="AB_hydrolase_fold"/>
</dbReference>
<evidence type="ECO:0000313" key="3">
    <source>
        <dbReference type="Proteomes" id="UP001432014"/>
    </source>
</evidence>
<evidence type="ECO:0000313" key="2">
    <source>
        <dbReference type="EMBL" id="WUS60444.1"/>
    </source>
</evidence>
<dbReference type="PANTHER" id="PTHR34853:SF1">
    <property type="entry name" value="LIPASE 5"/>
    <property type="match status" value="1"/>
</dbReference>
<dbReference type="Proteomes" id="UP001432014">
    <property type="component" value="Chromosome"/>
</dbReference>
<name>A0ABZ1WI51_9ACTN</name>
<dbReference type="Gene3D" id="3.40.50.1820">
    <property type="entry name" value="alpha/beta hydrolase"/>
    <property type="match status" value="1"/>
</dbReference>
<proteinExistence type="predicted"/>
<dbReference type="PANTHER" id="PTHR34853">
    <property type="match status" value="1"/>
</dbReference>
<reference evidence="2 3" key="1">
    <citation type="submission" date="2022-10" db="EMBL/GenBank/DDBJ databases">
        <title>The complete genomes of actinobacterial strains from the NBC collection.</title>
        <authorList>
            <person name="Joergensen T.S."/>
            <person name="Alvarez Arevalo M."/>
            <person name="Sterndorff E.B."/>
            <person name="Faurdal D."/>
            <person name="Vuksanovic O."/>
            <person name="Mourched A.-S."/>
            <person name="Charusanti P."/>
            <person name="Shaw S."/>
            <person name="Blin K."/>
            <person name="Weber T."/>
        </authorList>
    </citation>
    <scope>NUCLEOTIDE SEQUENCE [LARGE SCALE GENOMIC DNA]</scope>
    <source>
        <strain evidence="2 3">NBC_01247</strain>
    </source>
</reference>
<accession>A0ABZ1WI51</accession>
<organism evidence="2 3">
    <name type="scientific">Kitasatospora herbaricolor</name>
    <dbReference type="NCBI Taxonomy" id="68217"/>
    <lineage>
        <taxon>Bacteria</taxon>
        <taxon>Bacillati</taxon>
        <taxon>Actinomycetota</taxon>
        <taxon>Actinomycetes</taxon>
        <taxon>Kitasatosporales</taxon>
        <taxon>Streptomycetaceae</taxon>
        <taxon>Kitasatospora</taxon>
    </lineage>
</organism>
<protein>
    <submittedName>
        <fullName evidence="2">Lipase family protein</fullName>
    </submittedName>
</protein>
<gene>
    <name evidence="2" type="ORF">OG469_36145</name>
</gene>
<sequence length="418" mass="44458">MSDATPVIDPEENGPEGDVFYLPPSPLPDGVPGDPIHARRLDNPAAALEAGENWLVLHRSQDVRGEAVATSGIIVLPDRDEHPLPADGSGYPLVTWAHGTVGIANFVAPSRDRGDTGASPMNASPHGLLNGFLRRGWAVAMTDYEALGTGTEEHLHPYLLGASEANGVLDIVLAARRLFRGAIGDAYAIVGHSQGGQAALFAAHHAPERVGNGLVGVAAIAPSNHPLGLVRFGATDGKEGEGFAFTPLFLAGALGGDPTIDPAQVLTDEALALWPQARHLSRAELSEPESWGGIKGSDQFRGSYPQNPNPHQVNFDRQLGAMNPDVEITVPVRITQAADDLRVRAALPFPLKGTDVLVDELNSTNKKHGIEVEYERIAKDVVEVPQSEPQKTLGVHFATIDHDAADLTDWVHDLFTHA</sequence>
<dbReference type="SUPFAM" id="SSF53474">
    <property type="entry name" value="alpha/beta-Hydrolases"/>
    <property type="match status" value="1"/>
</dbReference>
<feature type="region of interest" description="Disordered" evidence="1">
    <location>
        <begin position="288"/>
        <end position="312"/>
    </location>
</feature>
<dbReference type="EMBL" id="CP108482">
    <property type="protein sequence ID" value="WUS60444.1"/>
    <property type="molecule type" value="Genomic_DNA"/>
</dbReference>